<reference evidence="2" key="1">
    <citation type="submission" date="2015-06" db="EMBL/GenBank/DDBJ databases">
        <authorList>
            <person name="Bertelli C."/>
        </authorList>
    </citation>
    <scope>NUCLEOTIDE SEQUENCE [LARGE SCALE GENOMIC DNA]</scope>
    <source>
        <strain evidence="2">CRIB-30</strain>
    </source>
</reference>
<dbReference type="OrthoDB" id="22071at2"/>
<name>A0A0H5E2J1_9BACT</name>
<dbReference type="EMBL" id="CWGJ01000001">
    <property type="protein sequence ID" value="CRX37410.1"/>
    <property type="molecule type" value="Genomic_DNA"/>
</dbReference>
<evidence type="ECO:0000313" key="2">
    <source>
        <dbReference type="Proteomes" id="UP000220251"/>
    </source>
</evidence>
<evidence type="ECO:0000313" key="1">
    <source>
        <dbReference type="EMBL" id="CRX37410.1"/>
    </source>
</evidence>
<sequence>MQILFFVISMLLLLAAMTYAKMESYKSVVLFRNQLESYSDVSKNRFDERFYDALYEETSMDSKQGGTKANSGEGFAFIGLTPLLTESPEGEENRNFSKKLLKEIIPVLYEDQSFYQQMVSKRPSFANDLVEELTKALQHSIKNRGKPPKKIEEIANIEFEDPLLAEGWYKMLKGFMAPRGEKTELQEEYPSIIDYLTLRGDGKIRLYLAPRPLLYVLFGESGTADEAAALRMELYNDVKSDRVKPEQATKTFEEAFQTRLRSDIPPGKIDFSVSKTNPKRTPRVRFL</sequence>
<dbReference type="AlphaFoldDB" id="A0A0H5E2J1"/>
<gene>
    <name evidence="1" type="ORF">ELAC_0046</name>
</gene>
<dbReference type="RefSeq" id="WP_098037266.1">
    <property type="nucleotide sequence ID" value="NZ_CWGJ01000001.1"/>
</dbReference>
<accession>A0A0H5E2J1</accession>
<keyword evidence="2" id="KW-1185">Reference proteome</keyword>
<organism evidence="1 2">
    <name type="scientific">Estrella lausannensis</name>
    <dbReference type="NCBI Taxonomy" id="483423"/>
    <lineage>
        <taxon>Bacteria</taxon>
        <taxon>Pseudomonadati</taxon>
        <taxon>Chlamydiota</taxon>
        <taxon>Chlamydiia</taxon>
        <taxon>Parachlamydiales</taxon>
        <taxon>Candidatus Criblamydiaceae</taxon>
        <taxon>Estrella</taxon>
    </lineage>
</organism>
<protein>
    <submittedName>
        <fullName evidence="1">Putative membrane protein</fullName>
    </submittedName>
</protein>
<proteinExistence type="predicted"/>
<dbReference type="Proteomes" id="UP000220251">
    <property type="component" value="Unassembled WGS sequence"/>
</dbReference>